<keyword evidence="1" id="KW-0472">Membrane</keyword>
<comment type="caution">
    <text evidence="2">The sequence shown here is derived from an EMBL/GenBank/DDBJ whole genome shotgun (WGS) entry which is preliminary data.</text>
</comment>
<feature type="transmembrane region" description="Helical" evidence="1">
    <location>
        <begin position="53"/>
        <end position="73"/>
    </location>
</feature>
<keyword evidence="1" id="KW-1133">Transmembrane helix</keyword>
<keyword evidence="3" id="KW-1185">Reference proteome</keyword>
<proteinExistence type="predicted"/>
<accession>A0A8J3PU14</accession>
<protein>
    <submittedName>
        <fullName evidence="2">Uncharacterized protein</fullName>
    </submittedName>
</protein>
<evidence type="ECO:0000313" key="2">
    <source>
        <dbReference type="EMBL" id="GIG81034.1"/>
    </source>
</evidence>
<dbReference type="Proteomes" id="UP000630097">
    <property type="component" value="Unassembled WGS sequence"/>
</dbReference>
<feature type="transmembrane region" description="Helical" evidence="1">
    <location>
        <begin position="85"/>
        <end position="105"/>
    </location>
</feature>
<feature type="transmembrane region" description="Helical" evidence="1">
    <location>
        <begin position="111"/>
        <end position="131"/>
    </location>
</feature>
<evidence type="ECO:0000313" key="3">
    <source>
        <dbReference type="Proteomes" id="UP000630097"/>
    </source>
</evidence>
<dbReference type="RefSeq" id="WP_203884425.1">
    <property type="nucleotide sequence ID" value="NZ_BAABHH010000017.1"/>
</dbReference>
<feature type="transmembrane region" description="Helical" evidence="1">
    <location>
        <begin position="25"/>
        <end position="47"/>
    </location>
</feature>
<keyword evidence="1" id="KW-0812">Transmembrane</keyword>
<evidence type="ECO:0000256" key="1">
    <source>
        <dbReference type="SAM" id="Phobius"/>
    </source>
</evidence>
<dbReference type="AlphaFoldDB" id="A0A8J3PU14"/>
<dbReference type="EMBL" id="BONV01000018">
    <property type="protein sequence ID" value="GIG81034.1"/>
    <property type="molecule type" value="Genomic_DNA"/>
</dbReference>
<sequence>METTVHATTAATHSRTERGFGTVKTLVAVYGALSFAVLIVDVVLSVAGRELTSFMWGRTGGMLASAVVTYWLTGLAARGSRSAFLRVRIISVVAPIAIIAIDLIPGALPPWFVAMQIAGALVLAPTAFIVNGSSLRGAFPKVR</sequence>
<reference evidence="2 3" key="1">
    <citation type="submission" date="2021-01" db="EMBL/GenBank/DDBJ databases">
        <title>Whole genome shotgun sequence of Planotetraspora kaengkrachanensis NBRC 104272.</title>
        <authorList>
            <person name="Komaki H."/>
            <person name="Tamura T."/>
        </authorList>
    </citation>
    <scope>NUCLEOTIDE SEQUENCE [LARGE SCALE GENOMIC DNA]</scope>
    <source>
        <strain evidence="2 3">NBRC 104272</strain>
    </source>
</reference>
<organism evidence="2 3">
    <name type="scientific">Planotetraspora kaengkrachanensis</name>
    <dbReference type="NCBI Taxonomy" id="575193"/>
    <lineage>
        <taxon>Bacteria</taxon>
        <taxon>Bacillati</taxon>
        <taxon>Actinomycetota</taxon>
        <taxon>Actinomycetes</taxon>
        <taxon>Streptosporangiales</taxon>
        <taxon>Streptosporangiaceae</taxon>
        <taxon>Planotetraspora</taxon>
    </lineage>
</organism>
<gene>
    <name evidence="2" type="ORF">Pka01_41610</name>
</gene>
<name>A0A8J3PU14_9ACTN</name>